<dbReference type="InterPro" id="IPR015824">
    <property type="entry name" value="Phosphoglycerate_kinase_N"/>
</dbReference>
<evidence type="ECO:0000256" key="11">
    <source>
        <dbReference type="RuleBase" id="RU000532"/>
    </source>
</evidence>
<evidence type="ECO:0000256" key="3">
    <source>
        <dbReference type="ARBA" id="ARBA00013061"/>
    </source>
</evidence>
<comment type="subcellular location">
    <subcellularLocation>
        <location evidence="10">Cytoplasm</location>
    </subcellularLocation>
</comment>
<dbReference type="GO" id="GO:0016301">
    <property type="term" value="F:kinase activity"/>
    <property type="evidence" value="ECO:0007669"/>
    <property type="project" value="UniProtKB-KW"/>
</dbReference>
<feature type="binding site" evidence="10">
    <location>
        <position position="36"/>
    </location>
    <ligand>
        <name>substrate</name>
    </ligand>
</feature>
<dbReference type="PIRSF" id="PIRSF000724">
    <property type="entry name" value="Pgk"/>
    <property type="match status" value="1"/>
</dbReference>
<feature type="binding site" evidence="10">
    <location>
        <begin position="59"/>
        <end position="62"/>
    </location>
    <ligand>
        <name>substrate</name>
    </ligand>
</feature>
<feature type="binding site" evidence="10">
    <location>
        <position position="325"/>
    </location>
    <ligand>
        <name>ATP</name>
        <dbReference type="ChEBI" id="CHEBI:30616"/>
    </ligand>
</feature>
<evidence type="ECO:0000256" key="6">
    <source>
        <dbReference type="ARBA" id="ARBA00022741"/>
    </source>
</evidence>
<evidence type="ECO:0000313" key="12">
    <source>
        <dbReference type="EMBL" id="MCY1583689.1"/>
    </source>
</evidence>
<keyword evidence="8 10" id="KW-0067">ATP-binding</keyword>
<keyword evidence="10" id="KW-0963">Cytoplasm</keyword>
<comment type="subunit">
    <text evidence="10">Monomer.</text>
</comment>
<sequence length="396" mass="42478">MAKKIVSDLDLKDKTVLVRADFNVPMKDGEITDDNRIVQALPTIKHIIKESGKVVLFSHLGKVKEESDKESLTLAPIAKDLSSKLDQDVTFVPETRGEKLEQAIKDLNEGDVLLVQNTRFEDLDGKKESKNDPELGKYWASLGDVFVNDAFGTAHRKHASNVGIASNLETAAGFLMDKEIQYIGGVVENPDKPVVAILGGAKVSDKINVITNLLNIAEKVLIGGGMAYTFLKAQGKEIGQSLLEEDKIDFAKELLDKSGDQIVLPVDVKAASEFSNDADIQEVSVDDIPADREALDIGPKTVELFKQQLEGAHTVVWNGPMGVFELSNFAKGTIGVCEAIAELKDANTIIGGGDSAAAASSLGYGDKFSHISTGGGASLEYLEGKDLPGIDAINDK</sequence>
<keyword evidence="9 10" id="KW-0324">Glycolysis</keyword>
<comment type="pathway">
    <text evidence="2 10">Carbohydrate degradation; glycolysis; pyruvate from D-glyceraldehyde 3-phosphate: step 2/5.</text>
</comment>
<evidence type="ECO:0000256" key="9">
    <source>
        <dbReference type="ARBA" id="ARBA00023152"/>
    </source>
</evidence>
<feature type="binding site" evidence="10">
    <location>
        <position position="206"/>
    </location>
    <ligand>
        <name>ATP</name>
        <dbReference type="ChEBI" id="CHEBI:30616"/>
    </ligand>
</feature>
<evidence type="ECO:0000313" key="13">
    <source>
        <dbReference type="Proteomes" id="UP001072952"/>
    </source>
</evidence>
<comment type="caution">
    <text evidence="10">Lacks conserved residue(s) required for the propagation of feature annotation.</text>
</comment>
<dbReference type="HAMAP" id="MF_00145">
    <property type="entry name" value="Phosphoglyc_kinase"/>
    <property type="match status" value="1"/>
</dbReference>
<dbReference type="EC" id="2.7.2.3" evidence="3 10"/>
<accession>A0ABT4BNL5</accession>
<dbReference type="PROSITE" id="PS00111">
    <property type="entry name" value="PGLYCERATE_KINASE"/>
    <property type="match status" value="1"/>
</dbReference>
<gene>
    <name evidence="10" type="primary">pgk</name>
    <name evidence="12" type="ORF">NW133_09120</name>
</gene>
<keyword evidence="6 10" id="KW-0547">Nucleotide-binding</keyword>
<evidence type="ECO:0000256" key="8">
    <source>
        <dbReference type="ARBA" id="ARBA00022840"/>
    </source>
</evidence>
<evidence type="ECO:0000256" key="7">
    <source>
        <dbReference type="ARBA" id="ARBA00022777"/>
    </source>
</evidence>
<keyword evidence="13" id="KW-1185">Reference proteome</keyword>
<evidence type="ECO:0000256" key="1">
    <source>
        <dbReference type="ARBA" id="ARBA00000642"/>
    </source>
</evidence>
<dbReference type="InterPro" id="IPR001576">
    <property type="entry name" value="Phosphoglycerate_kinase"/>
</dbReference>
<comment type="caution">
    <text evidence="12">The sequence shown here is derived from an EMBL/GenBank/DDBJ whole genome shotgun (WGS) entry which is preliminary data.</text>
</comment>
<feature type="binding site" evidence="10">
    <location>
        <position position="119"/>
    </location>
    <ligand>
        <name>substrate</name>
    </ligand>
</feature>
<proteinExistence type="inferred from homology"/>
<dbReference type="EMBL" id="JANSLD010000031">
    <property type="protein sequence ID" value="MCY1583689.1"/>
    <property type="molecule type" value="Genomic_DNA"/>
</dbReference>
<evidence type="ECO:0000256" key="5">
    <source>
        <dbReference type="ARBA" id="ARBA00022679"/>
    </source>
</evidence>
<protein>
    <recommendedName>
        <fullName evidence="4 10">Phosphoglycerate kinase</fullName>
        <ecNumber evidence="3 10">2.7.2.3</ecNumber>
    </recommendedName>
</protein>
<dbReference type="InterPro" id="IPR036043">
    <property type="entry name" value="Phosphoglycerate_kinase_sf"/>
</dbReference>
<dbReference type="Pfam" id="PF00162">
    <property type="entry name" value="PGK"/>
    <property type="match status" value="1"/>
</dbReference>
<reference evidence="12" key="1">
    <citation type="journal article" date="2022" name="Int. J. Mol. Sci.">
        <title>Phenotypic and Genotypic Virulence Characterisation of Staphylococcus pettenkoferi Strains Isolated from Human Bloodstream and Diabetic Foot Infections.</title>
        <authorList>
            <person name="Magnan C."/>
            <person name="Ahmad-Mansour N."/>
            <person name="Pouget C."/>
            <person name="Morsli M."/>
            <person name="Huc-Brandt S."/>
            <person name="Pantel A."/>
            <person name="Dunyach-Remy C."/>
            <person name="Sotto A."/>
            <person name="Molle V."/>
            <person name="Lavigne J.-P."/>
        </authorList>
    </citation>
    <scope>NUCLEOTIDE SEQUENCE</scope>
    <source>
        <strain evidence="12">NSP012P</strain>
    </source>
</reference>
<dbReference type="PANTHER" id="PTHR11406">
    <property type="entry name" value="PHOSPHOGLYCERATE KINASE"/>
    <property type="match status" value="1"/>
</dbReference>
<feature type="binding site" evidence="10">
    <location>
        <begin position="21"/>
        <end position="23"/>
    </location>
    <ligand>
        <name>substrate</name>
    </ligand>
</feature>
<evidence type="ECO:0000256" key="10">
    <source>
        <dbReference type="HAMAP-Rule" id="MF_00145"/>
    </source>
</evidence>
<comment type="catalytic activity">
    <reaction evidence="1 10 11">
        <text>(2R)-3-phosphoglycerate + ATP = (2R)-3-phospho-glyceroyl phosphate + ADP</text>
        <dbReference type="Rhea" id="RHEA:14801"/>
        <dbReference type="ChEBI" id="CHEBI:30616"/>
        <dbReference type="ChEBI" id="CHEBI:57604"/>
        <dbReference type="ChEBI" id="CHEBI:58272"/>
        <dbReference type="ChEBI" id="CHEBI:456216"/>
        <dbReference type="EC" id="2.7.2.3"/>
    </reaction>
</comment>
<dbReference type="PRINTS" id="PR00477">
    <property type="entry name" value="PHGLYCKINASE"/>
</dbReference>
<dbReference type="PANTHER" id="PTHR11406:SF23">
    <property type="entry name" value="PHOSPHOGLYCERATE KINASE 1, CHLOROPLASTIC-RELATED"/>
    <property type="match status" value="1"/>
</dbReference>
<comment type="similarity">
    <text evidence="10 11">Belongs to the phosphoglycerate kinase family.</text>
</comment>
<feature type="binding site" evidence="10">
    <location>
        <begin position="352"/>
        <end position="355"/>
    </location>
    <ligand>
        <name>ATP</name>
        <dbReference type="ChEBI" id="CHEBI:30616"/>
    </ligand>
</feature>
<keyword evidence="7 10" id="KW-0418">Kinase</keyword>
<evidence type="ECO:0000256" key="2">
    <source>
        <dbReference type="ARBA" id="ARBA00004838"/>
    </source>
</evidence>
<dbReference type="InterPro" id="IPR015911">
    <property type="entry name" value="Phosphoglycerate_kinase_CS"/>
</dbReference>
<name>A0ABT4BNL5_9STAP</name>
<evidence type="ECO:0000256" key="4">
    <source>
        <dbReference type="ARBA" id="ARBA00016471"/>
    </source>
</evidence>
<feature type="binding site" evidence="10">
    <location>
        <position position="156"/>
    </location>
    <ligand>
        <name>substrate</name>
    </ligand>
</feature>
<keyword evidence="5 10" id="KW-0808">Transferase</keyword>
<dbReference type="SUPFAM" id="SSF53748">
    <property type="entry name" value="Phosphoglycerate kinase"/>
    <property type="match status" value="1"/>
</dbReference>
<dbReference type="Gene3D" id="3.40.50.1260">
    <property type="entry name" value="Phosphoglycerate kinase, N-terminal domain"/>
    <property type="match status" value="2"/>
</dbReference>
<organism evidence="12 13">
    <name type="scientific">Staphylococcus pettenkoferi</name>
    <dbReference type="NCBI Taxonomy" id="170573"/>
    <lineage>
        <taxon>Bacteria</taxon>
        <taxon>Bacillati</taxon>
        <taxon>Bacillota</taxon>
        <taxon>Bacilli</taxon>
        <taxon>Bacillales</taxon>
        <taxon>Staphylococcaceae</taxon>
        <taxon>Staphylococcus</taxon>
    </lineage>
</organism>
<dbReference type="CDD" id="cd00318">
    <property type="entry name" value="Phosphoglycerate_kinase"/>
    <property type="match status" value="1"/>
</dbReference>
<dbReference type="Proteomes" id="UP001072952">
    <property type="component" value="Unassembled WGS sequence"/>
</dbReference>
<reference evidence="12" key="2">
    <citation type="submission" date="2022-08" db="EMBL/GenBank/DDBJ databases">
        <authorList>
            <person name="Magnan C."/>
        </authorList>
    </citation>
    <scope>NUCLEOTIDE SEQUENCE</scope>
    <source>
        <strain evidence="12">NSP012P</strain>
    </source>
</reference>
<dbReference type="RefSeq" id="WP_124225935.1">
    <property type="nucleotide sequence ID" value="NZ_JANSKN010000013.1"/>
</dbReference>